<protein>
    <recommendedName>
        <fullName evidence="3">MaoC-like domain-containing protein</fullName>
    </recommendedName>
</protein>
<organism evidence="1 2">
    <name type="scientific">Tectimicrobiota bacterium</name>
    <dbReference type="NCBI Taxonomy" id="2528274"/>
    <lineage>
        <taxon>Bacteria</taxon>
        <taxon>Pseudomonadati</taxon>
        <taxon>Nitrospinota/Tectimicrobiota group</taxon>
        <taxon>Candidatus Tectimicrobiota</taxon>
    </lineage>
</organism>
<dbReference type="Gene3D" id="3.10.129.10">
    <property type="entry name" value="Hotdog Thioesterase"/>
    <property type="match status" value="1"/>
</dbReference>
<proteinExistence type="predicted"/>
<dbReference type="Proteomes" id="UP000712673">
    <property type="component" value="Unassembled WGS sequence"/>
</dbReference>
<evidence type="ECO:0000313" key="1">
    <source>
        <dbReference type="EMBL" id="MBM3222568.1"/>
    </source>
</evidence>
<dbReference type="SUPFAM" id="SSF54637">
    <property type="entry name" value="Thioesterase/thiol ester dehydrase-isomerase"/>
    <property type="match status" value="1"/>
</dbReference>
<comment type="caution">
    <text evidence="1">The sequence shown here is derived from an EMBL/GenBank/DDBJ whole genome shotgun (WGS) entry which is preliminary data.</text>
</comment>
<dbReference type="EMBL" id="VGLS01000032">
    <property type="protein sequence ID" value="MBM3222568.1"/>
    <property type="molecule type" value="Genomic_DNA"/>
</dbReference>
<accession>A0A938B284</accession>
<name>A0A938B284_UNCTE</name>
<gene>
    <name evidence="1" type="ORF">FJZ47_02010</name>
</gene>
<dbReference type="AlphaFoldDB" id="A0A938B284"/>
<evidence type="ECO:0008006" key="3">
    <source>
        <dbReference type="Google" id="ProtNLM"/>
    </source>
</evidence>
<evidence type="ECO:0000313" key="2">
    <source>
        <dbReference type="Proteomes" id="UP000712673"/>
    </source>
</evidence>
<reference evidence="1" key="1">
    <citation type="submission" date="2019-03" db="EMBL/GenBank/DDBJ databases">
        <title>Lake Tanganyika Metagenome-Assembled Genomes (MAGs).</title>
        <authorList>
            <person name="Tran P."/>
        </authorList>
    </citation>
    <scope>NUCLEOTIDE SEQUENCE</scope>
    <source>
        <strain evidence="1">K_DeepCast_65m_m2_066</strain>
    </source>
</reference>
<dbReference type="InterPro" id="IPR029069">
    <property type="entry name" value="HotDog_dom_sf"/>
</dbReference>
<sequence length="144" mass="15858">MSDTVAYFEDIEIGDELAELEVCPSTADVVRFVEVARMQSGRFTSDEYARKEGLSGAIVPGNMSLGFLSRMLTEFFPQGTLRELTANFRATVPHNTPLTCSGVVTEKQTQQGEHLIFCDVMLSNADGDRYVQGTAQVLLPSRET</sequence>